<proteinExistence type="predicted"/>
<gene>
    <name evidence="4" type="ORF">WAZ07_03385</name>
</gene>
<dbReference type="NCBIfam" id="NF040570">
    <property type="entry name" value="guided_TnpB"/>
    <property type="match status" value="1"/>
</dbReference>
<name>A0ABU8FCG7_9BACI</name>
<evidence type="ECO:0000259" key="3">
    <source>
        <dbReference type="Pfam" id="PF07282"/>
    </source>
</evidence>
<protein>
    <submittedName>
        <fullName evidence="4">Transposase</fullName>
    </submittedName>
</protein>
<dbReference type="InterPro" id="IPR010095">
    <property type="entry name" value="Cas12f1-like_TNB"/>
</dbReference>
<sequence>MILTRKIKLVIVSENQNEGYQLIRNEIREQHKALNLAYNHLYFEHNAIQKLKQNDEDYKKKCSKLQEQVNKKYEEYQKAKDTQKKEKLRDTYNKKKEELYKFEKERNEEARKAYQQVVGFTQQTRIRNLINRECNLMSDTKDGITSKVTQDYKNDCKAGLLYGKRSLRNYRKDNPLLVRGRSLKFYKENEDYFIKWNKGIVFKCILHIRKKNIAELKSVLENVLLNTYKVCDSSISFDNKEMILNLSLNIPDKETQDYIPGRIVGVDLGIKIPAYVSLSDKVYVRKGIGSIDDFLRVRTQMQERRRRLQKSLAAVKGGKGREKKLKALERLKEKEANFVKTYNHFLSTQIVTFAMKNQAGQINMEFLEFDKMKNKSLLRNWSYYQLQTMIEYKAKREGIVVRYVDAYHTSQTCSKCGHYEEGQRNTQEKFVCKNCDFEVNADYNASQNIAKSTSYISDSTESEYHKQKQKVLEDVEKEKNIINEQLSLFDK</sequence>
<evidence type="ECO:0000313" key="5">
    <source>
        <dbReference type="Proteomes" id="UP001372526"/>
    </source>
</evidence>
<keyword evidence="2" id="KW-0175">Coiled coil</keyword>
<dbReference type="PANTHER" id="PTHR30405:SF11">
    <property type="entry name" value="RNA-GUIDED DNA ENDONUCLEASE RV2885C-RELATED"/>
    <property type="match status" value="1"/>
</dbReference>
<keyword evidence="1" id="KW-0238">DNA-binding</keyword>
<keyword evidence="5" id="KW-1185">Reference proteome</keyword>
<feature type="coiled-coil region" evidence="2">
    <location>
        <begin position="48"/>
        <end position="113"/>
    </location>
</feature>
<dbReference type="RefSeq" id="WP_336471300.1">
    <property type="nucleotide sequence ID" value="NZ_JBAWSX010000001.1"/>
</dbReference>
<organism evidence="4 5">
    <name type="scientific">Bacillus bruguierae</name>
    <dbReference type="NCBI Taxonomy" id="3127667"/>
    <lineage>
        <taxon>Bacteria</taxon>
        <taxon>Bacillati</taxon>
        <taxon>Bacillota</taxon>
        <taxon>Bacilli</taxon>
        <taxon>Bacillales</taxon>
        <taxon>Bacillaceae</taxon>
        <taxon>Bacillus</taxon>
    </lineage>
</organism>
<dbReference type="Pfam" id="PF07282">
    <property type="entry name" value="Cas12f1-like_TNB"/>
    <property type="match status" value="1"/>
</dbReference>
<dbReference type="InterPro" id="IPR051399">
    <property type="entry name" value="RNA-guided_DNA_endo/Transpos"/>
</dbReference>
<dbReference type="EMBL" id="JBAWSX010000001">
    <property type="protein sequence ID" value="MEI4800381.1"/>
    <property type="molecule type" value="Genomic_DNA"/>
</dbReference>
<dbReference type="PANTHER" id="PTHR30405">
    <property type="entry name" value="TRANSPOSASE"/>
    <property type="match status" value="1"/>
</dbReference>
<feature type="domain" description="Cas12f1-like TNB" evidence="3">
    <location>
        <begin position="383"/>
        <end position="449"/>
    </location>
</feature>
<dbReference type="NCBIfam" id="TIGR01766">
    <property type="entry name" value="IS200/IS605 family accessory protein TnpB-like domain"/>
    <property type="match status" value="1"/>
</dbReference>
<dbReference type="Proteomes" id="UP001372526">
    <property type="component" value="Unassembled WGS sequence"/>
</dbReference>
<comment type="caution">
    <text evidence="4">The sequence shown here is derived from an EMBL/GenBank/DDBJ whole genome shotgun (WGS) entry which is preliminary data.</text>
</comment>
<evidence type="ECO:0000313" key="4">
    <source>
        <dbReference type="EMBL" id="MEI4800381.1"/>
    </source>
</evidence>
<evidence type="ECO:0000256" key="2">
    <source>
        <dbReference type="SAM" id="Coils"/>
    </source>
</evidence>
<evidence type="ECO:0000256" key="1">
    <source>
        <dbReference type="ARBA" id="ARBA00023125"/>
    </source>
</evidence>
<accession>A0ABU8FCG7</accession>
<reference evidence="4 5" key="1">
    <citation type="submission" date="2024-01" db="EMBL/GenBank/DDBJ databases">
        <title>Seven novel Bacillus-like species.</title>
        <authorList>
            <person name="Liu G."/>
        </authorList>
    </citation>
    <scope>NUCLEOTIDE SEQUENCE [LARGE SCALE GENOMIC DNA]</scope>
    <source>
        <strain evidence="4 5">FJAT-51639</strain>
    </source>
</reference>